<evidence type="ECO:0000313" key="1">
    <source>
        <dbReference type="EMBL" id="MBU3032308.1"/>
    </source>
</evidence>
<protein>
    <recommendedName>
        <fullName evidence="3">AAA domain-containing protein</fullName>
    </recommendedName>
</protein>
<name>A0ABS6ANY7_9RHOB</name>
<reference evidence="1" key="1">
    <citation type="submission" date="2021-06" db="EMBL/GenBank/DDBJ databases">
        <title>Paracoccus bacterium XHP0099 sp. nov., isolated from the surface waters of the Yellow Sea.</title>
        <authorList>
            <person name="Xue H."/>
            <person name="Zhang D."/>
        </authorList>
    </citation>
    <scope>NUCLEOTIDE SEQUENCE</scope>
    <source>
        <strain evidence="1">XHP0099</strain>
    </source>
</reference>
<sequence>MLTKPIISEIFVETKAVKRVRDAIEFAMISPYPAHIISSPGRGKTTALYHLAREYDGAYIEIGAQQKTMSVPEVLGVIRDYFARQAATDAEFIVACATEFGGAKHFIVHLARAQPIPGVRAVESPSTAVRSIFLGLSRSRDIATGQALCCG</sequence>
<gene>
    <name evidence="1" type="ORF">KNW02_19705</name>
</gene>
<accession>A0ABS6ANY7</accession>
<organism evidence="1 2">
    <name type="scientific">Paracoccus marinaquae</name>
    <dbReference type="NCBI Taxonomy" id="2841926"/>
    <lineage>
        <taxon>Bacteria</taxon>
        <taxon>Pseudomonadati</taxon>
        <taxon>Pseudomonadota</taxon>
        <taxon>Alphaproteobacteria</taxon>
        <taxon>Rhodobacterales</taxon>
        <taxon>Paracoccaceae</taxon>
        <taxon>Paracoccus</taxon>
    </lineage>
</organism>
<evidence type="ECO:0000313" key="2">
    <source>
        <dbReference type="Proteomes" id="UP001166191"/>
    </source>
</evidence>
<proteinExistence type="predicted"/>
<dbReference type="Proteomes" id="UP001166191">
    <property type="component" value="Unassembled WGS sequence"/>
</dbReference>
<comment type="caution">
    <text evidence="1">The sequence shown here is derived from an EMBL/GenBank/DDBJ whole genome shotgun (WGS) entry which is preliminary data.</text>
</comment>
<keyword evidence="2" id="KW-1185">Reference proteome</keyword>
<evidence type="ECO:0008006" key="3">
    <source>
        <dbReference type="Google" id="ProtNLM"/>
    </source>
</evidence>
<dbReference type="EMBL" id="JAHKNG010000074">
    <property type="protein sequence ID" value="MBU3032308.1"/>
    <property type="molecule type" value="Genomic_DNA"/>
</dbReference>
<dbReference type="RefSeq" id="WP_216034893.1">
    <property type="nucleotide sequence ID" value="NZ_JAHKNG010000074.1"/>
</dbReference>